<dbReference type="Proteomes" id="UP000194474">
    <property type="component" value="Unassembled WGS sequence"/>
</dbReference>
<protein>
    <submittedName>
        <fullName evidence="1">Phytanoyl-CoA dioxygenase (PhyH)</fullName>
    </submittedName>
</protein>
<dbReference type="PANTHER" id="PTHR20883:SF46">
    <property type="entry name" value="PHYTANOYL-COA HYDROXYLASE"/>
    <property type="match status" value="1"/>
</dbReference>
<name>A0A1Y6GBT4_9HYPH</name>
<dbReference type="EMBL" id="FXWK01000002">
    <property type="protein sequence ID" value="SMQ85529.1"/>
    <property type="molecule type" value="Genomic_DNA"/>
</dbReference>
<dbReference type="Gene3D" id="2.60.120.620">
    <property type="entry name" value="q2cbj1_9rhob like domain"/>
    <property type="match status" value="1"/>
</dbReference>
<keyword evidence="1" id="KW-0560">Oxidoreductase</keyword>
<dbReference type="PANTHER" id="PTHR20883">
    <property type="entry name" value="PHYTANOYL-COA DIOXYGENASE DOMAIN CONTAINING 1"/>
    <property type="match status" value="1"/>
</dbReference>
<dbReference type="SUPFAM" id="SSF51197">
    <property type="entry name" value="Clavaminate synthase-like"/>
    <property type="match status" value="1"/>
</dbReference>
<accession>A0A1Y6GBT4</accession>
<proteinExistence type="predicted"/>
<dbReference type="GO" id="GO:0005506">
    <property type="term" value="F:iron ion binding"/>
    <property type="evidence" value="ECO:0007669"/>
    <property type="project" value="UniProtKB-ARBA"/>
</dbReference>
<dbReference type="InterPro" id="IPR008775">
    <property type="entry name" value="Phytyl_CoA_dOase-like"/>
</dbReference>
<organism evidence="1 2">
    <name type="scientific">Devosia lucknowensis</name>
    <dbReference type="NCBI Taxonomy" id="1096929"/>
    <lineage>
        <taxon>Bacteria</taxon>
        <taxon>Pseudomonadati</taxon>
        <taxon>Pseudomonadota</taxon>
        <taxon>Alphaproteobacteria</taxon>
        <taxon>Hyphomicrobiales</taxon>
        <taxon>Devosiaceae</taxon>
        <taxon>Devosia</taxon>
    </lineage>
</organism>
<sequence length="272" mass="30742">MTEIARYGVKEALVAKDDIDVLVEEIRLLGYTSLASGLSETELDTLSGVFDAAEQRYQADAAEKSLDLAAIGERDTIRVLPAMAPEFWQVVFNERLHRLLGQCLGDYYILNQANGLINRANASRYSQAAYHRDLPYQHFVSSRPIAINALFAMDEFTIENGATRVIPASHTREPFPSDDTVRRLEKQVTVPRGTFIVLDCMIYHAGSTNFSANNRRAVNHVFTIPMLRQQIHFPSVIGYDRDLSDWQRKVLGFGLDEYRSVNEWLAARSSKP</sequence>
<reference evidence="2" key="1">
    <citation type="submission" date="2017-04" db="EMBL/GenBank/DDBJ databases">
        <authorList>
            <person name="Varghese N."/>
            <person name="Submissions S."/>
        </authorList>
    </citation>
    <scope>NUCLEOTIDE SEQUENCE [LARGE SCALE GENOMIC DNA]</scope>
</reference>
<evidence type="ECO:0000313" key="1">
    <source>
        <dbReference type="EMBL" id="SMQ85529.1"/>
    </source>
</evidence>
<keyword evidence="1" id="KW-0223">Dioxygenase</keyword>
<dbReference type="AlphaFoldDB" id="A0A1Y6GBT4"/>
<dbReference type="Pfam" id="PF05721">
    <property type="entry name" value="PhyH"/>
    <property type="match status" value="1"/>
</dbReference>
<dbReference type="GO" id="GO:0016706">
    <property type="term" value="F:2-oxoglutarate-dependent dioxygenase activity"/>
    <property type="evidence" value="ECO:0007669"/>
    <property type="project" value="UniProtKB-ARBA"/>
</dbReference>
<dbReference type="OrthoDB" id="9796766at2"/>
<evidence type="ECO:0000313" key="2">
    <source>
        <dbReference type="Proteomes" id="UP000194474"/>
    </source>
</evidence>
<dbReference type="RefSeq" id="WP_086471187.1">
    <property type="nucleotide sequence ID" value="NZ_FXWK01000002.1"/>
</dbReference>
<gene>
    <name evidence="1" type="ORF">SAMN06295905_2808</name>
</gene>
<keyword evidence="2" id="KW-1185">Reference proteome</keyword>